<name>A0ACC1B5Y6_9ROSI</name>
<evidence type="ECO:0000313" key="2">
    <source>
        <dbReference type="Proteomes" id="UP001164250"/>
    </source>
</evidence>
<keyword evidence="2" id="KW-1185">Reference proteome</keyword>
<proteinExistence type="predicted"/>
<dbReference type="Proteomes" id="UP001164250">
    <property type="component" value="Chromosome 6"/>
</dbReference>
<organism evidence="1 2">
    <name type="scientific">Pistacia atlantica</name>
    <dbReference type="NCBI Taxonomy" id="434234"/>
    <lineage>
        <taxon>Eukaryota</taxon>
        <taxon>Viridiplantae</taxon>
        <taxon>Streptophyta</taxon>
        <taxon>Embryophyta</taxon>
        <taxon>Tracheophyta</taxon>
        <taxon>Spermatophyta</taxon>
        <taxon>Magnoliopsida</taxon>
        <taxon>eudicotyledons</taxon>
        <taxon>Gunneridae</taxon>
        <taxon>Pentapetalae</taxon>
        <taxon>rosids</taxon>
        <taxon>malvids</taxon>
        <taxon>Sapindales</taxon>
        <taxon>Anacardiaceae</taxon>
        <taxon>Pistacia</taxon>
    </lineage>
</organism>
<sequence>METFNTIKYPFCLKGDPAVCGHPNFELSCQSNKTILEFHSGKYHVKGISHKENTISIVDINLASGT</sequence>
<comment type="caution">
    <text evidence="1">The sequence shown here is derived from an EMBL/GenBank/DDBJ whole genome shotgun (WGS) entry which is preliminary data.</text>
</comment>
<dbReference type="EMBL" id="CM047902">
    <property type="protein sequence ID" value="KAJ0094337.1"/>
    <property type="molecule type" value="Genomic_DNA"/>
</dbReference>
<evidence type="ECO:0000313" key="1">
    <source>
        <dbReference type="EMBL" id="KAJ0094337.1"/>
    </source>
</evidence>
<reference evidence="2" key="1">
    <citation type="journal article" date="2023" name="G3 (Bethesda)">
        <title>Genome assembly and association tests identify interacting loci associated with vigor, precocity, and sex in interspecific pistachio rootstocks.</title>
        <authorList>
            <person name="Palmer W."/>
            <person name="Jacygrad E."/>
            <person name="Sagayaradj S."/>
            <person name="Cavanaugh K."/>
            <person name="Han R."/>
            <person name="Bertier L."/>
            <person name="Beede B."/>
            <person name="Kafkas S."/>
            <person name="Golino D."/>
            <person name="Preece J."/>
            <person name="Michelmore R."/>
        </authorList>
    </citation>
    <scope>NUCLEOTIDE SEQUENCE [LARGE SCALE GENOMIC DNA]</scope>
</reference>
<protein>
    <submittedName>
        <fullName evidence="1">Uncharacterized protein</fullName>
    </submittedName>
</protein>
<accession>A0ACC1B5Y6</accession>
<gene>
    <name evidence="1" type="ORF">Patl1_15925</name>
</gene>